<dbReference type="PROSITE" id="PS50928">
    <property type="entry name" value="ABC_TM1"/>
    <property type="match status" value="1"/>
</dbReference>
<comment type="similarity">
    <text evidence="7">Belongs to the binding-protein-dependent transport system permease family.</text>
</comment>
<dbReference type="Pfam" id="PF19300">
    <property type="entry name" value="BPD_transp_1_N"/>
    <property type="match status" value="1"/>
</dbReference>
<keyword evidence="2 7" id="KW-0813">Transport</keyword>
<dbReference type="PANTHER" id="PTHR43163">
    <property type="entry name" value="DIPEPTIDE TRANSPORT SYSTEM PERMEASE PROTEIN DPPB-RELATED"/>
    <property type="match status" value="1"/>
</dbReference>
<comment type="caution">
    <text evidence="10">The sequence shown here is derived from an EMBL/GenBank/DDBJ whole genome shotgun (WGS) entry which is preliminary data.</text>
</comment>
<proteinExistence type="inferred from homology"/>
<keyword evidence="4 7" id="KW-0812">Transmembrane</keyword>
<dbReference type="CDD" id="cd06261">
    <property type="entry name" value="TM_PBP2"/>
    <property type="match status" value="1"/>
</dbReference>
<feature type="region of interest" description="Disordered" evidence="8">
    <location>
        <begin position="1"/>
        <end position="74"/>
    </location>
</feature>
<protein>
    <submittedName>
        <fullName evidence="10">ABC transporter permease</fullName>
    </submittedName>
</protein>
<keyword evidence="5 7" id="KW-1133">Transmembrane helix</keyword>
<reference evidence="11" key="1">
    <citation type="journal article" date="2019" name="Int. J. Syst. Evol. Microbiol.">
        <title>The Global Catalogue of Microorganisms (GCM) 10K type strain sequencing project: providing services to taxonomists for standard genome sequencing and annotation.</title>
        <authorList>
            <consortium name="The Broad Institute Genomics Platform"/>
            <consortium name="The Broad Institute Genome Sequencing Center for Infectious Disease"/>
            <person name="Wu L."/>
            <person name="Ma J."/>
        </authorList>
    </citation>
    <scope>NUCLEOTIDE SEQUENCE [LARGE SCALE GENOMIC DNA]</scope>
    <source>
        <strain evidence="11">JCM 6242</strain>
    </source>
</reference>
<evidence type="ECO:0000259" key="9">
    <source>
        <dbReference type="PROSITE" id="PS50928"/>
    </source>
</evidence>
<dbReference type="Pfam" id="PF00528">
    <property type="entry name" value="BPD_transp_1"/>
    <property type="match status" value="1"/>
</dbReference>
<feature type="transmembrane region" description="Helical" evidence="7">
    <location>
        <begin position="324"/>
        <end position="346"/>
    </location>
</feature>
<name>A0ABP6I5Y1_9ACTN</name>
<feature type="transmembrane region" description="Helical" evidence="7">
    <location>
        <begin position="263"/>
        <end position="285"/>
    </location>
</feature>
<feature type="transmembrane region" description="Helical" evidence="7">
    <location>
        <begin position="366"/>
        <end position="389"/>
    </location>
</feature>
<dbReference type="Proteomes" id="UP001500831">
    <property type="component" value="Unassembled WGS sequence"/>
</dbReference>
<evidence type="ECO:0000313" key="10">
    <source>
        <dbReference type="EMBL" id="GAA2847873.1"/>
    </source>
</evidence>
<feature type="transmembrane region" description="Helical" evidence="7">
    <location>
        <begin position="79"/>
        <end position="105"/>
    </location>
</feature>
<evidence type="ECO:0000256" key="7">
    <source>
        <dbReference type="RuleBase" id="RU363032"/>
    </source>
</evidence>
<feature type="domain" description="ABC transmembrane type-1" evidence="9">
    <location>
        <begin position="177"/>
        <end position="385"/>
    </location>
</feature>
<evidence type="ECO:0000256" key="2">
    <source>
        <dbReference type="ARBA" id="ARBA00022448"/>
    </source>
</evidence>
<evidence type="ECO:0000256" key="6">
    <source>
        <dbReference type="ARBA" id="ARBA00023136"/>
    </source>
</evidence>
<evidence type="ECO:0000256" key="5">
    <source>
        <dbReference type="ARBA" id="ARBA00022989"/>
    </source>
</evidence>
<dbReference type="Gene3D" id="1.10.3720.10">
    <property type="entry name" value="MetI-like"/>
    <property type="match status" value="1"/>
</dbReference>
<keyword evidence="11" id="KW-1185">Reference proteome</keyword>
<feature type="compositionally biased region" description="Low complexity" evidence="8">
    <location>
        <begin position="25"/>
        <end position="38"/>
    </location>
</feature>
<evidence type="ECO:0000313" key="11">
    <source>
        <dbReference type="Proteomes" id="UP001500831"/>
    </source>
</evidence>
<gene>
    <name evidence="10" type="ORF">GCM10010517_05020</name>
</gene>
<sequence>MRRPAPSGKHVPGDPGPETPPAPGGAPDASPAAGGSTPETPPAPGHDGPAPGAGGPERPPVPDGTGSGPRSARRGPGVVILRLVAWRLAFAAPLLVAVTAGMFALAKASPFDPVRQYLGDRAMVTDPEVVERIRANWGLDRPVLEQYAAWAGNLLRGDLGDSRSLHLPVAQVIAERLPWTLLATSAAIALMLAGSLVAGTLAAWRQGSWLDRVITGGAFANEAAPVFWSGLLAIWIFSVQLGWLPAGGLTGARSSTVEAADVAVHMILPVTVLAISQSSWLVLYVRESVIGTLREDFVIGARARGLRERTVIVRHALRSALLPFLTLLGARIPELVTGAILVETVFSWPGVASASVQAALAVDFPLLAALTLLGTLAVVCGNLLADVAYTIADPRVRTLGVG</sequence>
<dbReference type="InterPro" id="IPR045621">
    <property type="entry name" value="BPD_transp_1_N"/>
</dbReference>
<dbReference type="InterPro" id="IPR035906">
    <property type="entry name" value="MetI-like_sf"/>
</dbReference>
<organism evidence="10 11">
    <name type="scientific">Streptosporangium fragile</name>
    <dbReference type="NCBI Taxonomy" id="46186"/>
    <lineage>
        <taxon>Bacteria</taxon>
        <taxon>Bacillati</taxon>
        <taxon>Actinomycetota</taxon>
        <taxon>Actinomycetes</taxon>
        <taxon>Streptosporangiales</taxon>
        <taxon>Streptosporangiaceae</taxon>
        <taxon>Streptosporangium</taxon>
    </lineage>
</organism>
<keyword evidence="3" id="KW-1003">Cell membrane</keyword>
<feature type="compositionally biased region" description="Pro residues" evidence="8">
    <location>
        <begin position="14"/>
        <end position="24"/>
    </location>
</feature>
<dbReference type="InterPro" id="IPR000515">
    <property type="entry name" value="MetI-like"/>
</dbReference>
<dbReference type="SUPFAM" id="SSF161098">
    <property type="entry name" value="MetI-like"/>
    <property type="match status" value="1"/>
</dbReference>
<dbReference type="PANTHER" id="PTHR43163:SF9">
    <property type="entry name" value="ABC TRANSPORTER PERMEASE PROTEIN"/>
    <property type="match status" value="1"/>
</dbReference>
<feature type="transmembrane region" description="Helical" evidence="7">
    <location>
        <begin position="225"/>
        <end position="243"/>
    </location>
</feature>
<evidence type="ECO:0000256" key="3">
    <source>
        <dbReference type="ARBA" id="ARBA00022475"/>
    </source>
</evidence>
<accession>A0ABP6I5Y1</accession>
<comment type="subcellular location">
    <subcellularLocation>
        <location evidence="1 7">Cell membrane</location>
        <topology evidence="1 7">Multi-pass membrane protein</topology>
    </subcellularLocation>
</comment>
<dbReference type="EMBL" id="BAAAVI010000002">
    <property type="protein sequence ID" value="GAA2847873.1"/>
    <property type="molecule type" value="Genomic_DNA"/>
</dbReference>
<evidence type="ECO:0000256" key="4">
    <source>
        <dbReference type="ARBA" id="ARBA00022692"/>
    </source>
</evidence>
<evidence type="ECO:0000256" key="1">
    <source>
        <dbReference type="ARBA" id="ARBA00004651"/>
    </source>
</evidence>
<evidence type="ECO:0000256" key="8">
    <source>
        <dbReference type="SAM" id="MobiDB-lite"/>
    </source>
</evidence>
<keyword evidence="6 7" id="KW-0472">Membrane</keyword>
<feature type="transmembrane region" description="Helical" evidence="7">
    <location>
        <begin position="179"/>
        <end position="204"/>
    </location>
</feature>